<proteinExistence type="predicted"/>
<name>A0ACC2MQB5_PERAE</name>
<accession>A0ACC2MQB5</accession>
<gene>
    <name evidence="1" type="ORF">MRB53_000851</name>
</gene>
<protein>
    <submittedName>
        <fullName evidence="1">Uncharacterized protein</fullName>
    </submittedName>
</protein>
<sequence length="375" mass="42617">MARIRNANRNNTRNNNSSYEEARKQRLQENLKRFQALGIMNISKSLSQVTNSSKKSELSIVKTKSKISLENLELRRSSRERVVIPTYQEVDVDIREYRRSYPKRSSGVGRVPSNEERLHALESAEKLQSNLGSGRPSFVKSMLRSHVSSCFWLGLPTKFCKDYLPPRELQMVLEDQNGSEYDAIYIGSRTGLSGGWRGFALEHGLDEGDALVFELSKPTRFKVYIVKASEFSKEDKKEKILEAKGESTDEPVETQKLIQDGNESVSQELKQENGSKRRAETQRAVKREYQDEDELGNWVVGRQPWQRGVEVDDAPDMQNPCGGSNPGRDGPFSHKFGISDEGEMSSGWYHVAVVLAPEYHRKKSGCGWSCDKNER</sequence>
<comment type="caution">
    <text evidence="1">The sequence shown here is derived from an EMBL/GenBank/DDBJ whole genome shotgun (WGS) entry which is preliminary data.</text>
</comment>
<organism evidence="1 2">
    <name type="scientific">Persea americana</name>
    <name type="common">Avocado</name>
    <dbReference type="NCBI Taxonomy" id="3435"/>
    <lineage>
        <taxon>Eukaryota</taxon>
        <taxon>Viridiplantae</taxon>
        <taxon>Streptophyta</taxon>
        <taxon>Embryophyta</taxon>
        <taxon>Tracheophyta</taxon>
        <taxon>Spermatophyta</taxon>
        <taxon>Magnoliopsida</taxon>
        <taxon>Magnoliidae</taxon>
        <taxon>Laurales</taxon>
        <taxon>Lauraceae</taxon>
        <taxon>Persea</taxon>
    </lineage>
</organism>
<evidence type="ECO:0000313" key="1">
    <source>
        <dbReference type="EMBL" id="KAJ8647828.1"/>
    </source>
</evidence>
<evidence type="ECO:0000313" key="2">
    <source>
        <dbReference type="Proteomes" id="UP001234297"/>
    </source>
</evidence>
<dbReference type="EMBL" id="CM056809">
    <property type="protein sequence ID" value="KAJ8647828.1"/>
    <property type="molecule type" value="Genomic_DNA"/>
</dbReference>
<dbReference type="Proteomes" id="UP001234297">
    <property type="component" value="Chromosome 1"/>
</dbReference>
<keyword evidence="2" id="KW-1185">Reference proteome</keyword>
<reference evidence="1 2" key="1">
    <citation type="journal article" date="2022" name="Hortic Res">
        <title>A haplotype resolved chromosomal level avocado genome allows analysis of novel avocado genes.</title>
        <authorList>
            <person name="Nath O."/>
            <person name="Fletcher S.J."/>
            <person name="Hayward A."/>
            <person name="Shaw L.M."/>
            <person name="Masouleh A.K."/>
            <person name="Furtado A."/>
            <person name="Henry R.J."/>
            <person name="Mitter N."/>
        </authorList>
    </citation>
    <scope>NUCLEOTIDE SEQUENCE [LARGE SCALE GENOMIC DNA]</scope>
    <source>
        <strain evidence="2">cv. Hass</strain>
    </source>
</reference>